<name>A0A2I0HZJ8_PUNGR</name>
<evidence type="ECO:0000313" key="3">
    <source>
        <dbReference type="Proteomes" id="UP000233551"/>
    </source>
</evidence>
<proteinExistence type="predicted"/>
<feature type="region of interest" description="Disordered" evidence="1">
    <location>
        <begin position="1"/>
        <end position="21"/>
    </location>
</feature>
<sequence>MTGKDSGRGRRNPPDSCESRKLTATLGRKWPRASMDHTGPGGFPLPRDGSVPVFLLISLLFESRPSRYFRLNTSLMHIYVISCNHSRVGIKMTRKCVTITINVLCMQGMIRNGAGDRSKLETSQGSLGFFLWEVAESPPTPSEFKPTSLVISNHSLELDVLMLGSYC</sequence>
<dbReference type="EMBL" id="PGOL01004633">
    <property type="protein sequence ID" value="PKI36930.1"/>
    <property type="molecule type" value="Genomic_DNA"/>
</dbReference>
<protein>
    <submittedName>
        <fullName evidence="2">Uncharacterized protein</fullName>
    </submittedName>
</protein>
<organism evidence="2 3">
    <name type="scientific">Punica granatum</name>
    <name type="common">Pomegranate</name>
    <dbReference type="NCBI Taxonomy" id="22663"/>
    <lineage>
        <taxon>Eukaryota</taxon>
        <taxon>Viridiplantae</taxon>
        <taxon>Streptophyta</taxon>
        <taxon>Embryophyta</taxon>
        <taxon>Tracheophyta</taxon>
        <taxon>Spermatophyta</taxon>
        <taxon>Magnoliopsida</taxon>
        <taxon>eudicotyledons</taxon>
        <taxon>Gunneridae</taxon>
        <taxon>Pentapetalae</taxon>
        <taxon>rosids</taxon>
        <taxon>malvids</taxon>
        <taxon>Myrtales</taxon>
        <taxon>Lythraceae</taxon>
        <taxon>Punica</taxon>
    </lineage>
</organism>
<accession>A0A2I0HZJ8</accession>
<dbReference type="AlphaFoldDB" id="A0A2I0HZJ8"/>
<gene>
    <name evidence="2" type="ORF">CRG98_042679</name>
</gene>
<keyword evidence="3" id="KW-1185">Reference proteome</keyword>
<evidence type="ECO:0000256" key="1">
    <source>
        <dbReference type="SAM" id="MobiDB-lite"/>
    </source>
</evidence>
<reference evidence="2 3" key="1">
    <citation type="submission" date="2017-11" db="EMBL/GenBank/DDBJ databases">
        <title>De-novo sequencing of pomegranate (Punica granatum L.) genome.</title>
        <authorList>
            <person name="Akparov Z."/>
            <person name="Amiraslanov A."/>
            <person name="Hajiyeva S."/>
            <person name="Abbasov M."/>
            <person name="Kaur K."/>
            <person name="Hamwieh A."/>
            <person name="Solovyev V."/>
            <person name="Salamov A."/>
            <person name="Braich B."/>
            <person name="Kosarev P."/>
            <person name="Mahmoud A."/>
            <person name="Hajiyev E."/>
            <person name="Babayeva S."/>
            <person name="Izzatullayeva V."/>
            <person name="Mammadov A."/>
            <person name="Mammadov A."/>
            <person name="Sharifova S."/>
            <person name="Ojaghi J."/>
            <person name="Eynullazada K."/>
            <person name="Bayramov B."/>
            <person name="Abdulazimova A."/>
            <person name="Shahmuradov I."/>
        </authorList>
    </citation>
    <scope>NUCLEOTIDE SEQUENCE [LARGE SCALE GENOMIC DNA]</scope>
    <source>
        <strain evidence="3">cv. AG2017</strain>
        <tissue evidence="2">Leaf</tissue>
    </source>
</reference>
<comment type="caution">
    <text evidence="2">The sequence shown here is derived from an EMBL/GenBank/DDBJ whole genome shotgun (WGS) entry which is preliminary data.</text>
</comment>
<dbReference type="Proteomes" id="UP000233551">
    <property type="component" value="Unassembled WGS sequence"/>
</dbReference>
<evidence type="ECO:0000313" key="2">
    <source>
        <dbReference type="EMBL" id="PKI36930.1"/>
    </source>
</evidence>